<dbReference type="SMART" id="SM00360">
    <property type="entry name" value="RRM"/>
    <property type="match status" value="1"/>
</dbReference>
<organism evidence="4 5">
    <name type="scientific">Corchorus olitorius</name>
    <dbReference type="NCBI Taxonomy" id="93759"/>
    <lineage>
        <taxon>Eukaryota</taxon>
        <taxon>Viridiplantae</taxon>
        <taxon>Streptophyta</taxon>
        <taxon>Embryophyta</taxon>
        <taxon>Tracheophyta</taxon>
        <taxon>Spermatophyta</taxon>
        <taxon>Magnoliopsida</taxon>
        <taxon>eudicotyledons</taxon>
        <taxon>Gunneridae</taxon>
        <taxon>Pentapetalae</taxon>
        <taxon>rosids</taxon>
        <taxon>malvids</taxon>
        <taxon>Malvales</taxon>
        <taxon>Malvaceae</taxon>
        <taxon>Grewioideae</taxon>
        <taxon>Apeibeae</taxon>
        <taxon>Corchorus</taxon>
    </lineage>
</organism>
<gene>
    <name evidence="4" type="ORF">COLO4_08755</name>
</gene>
<dbReference type="CDD" id="cd00590">
    <property type="entry name" value="RRM_SF"/>
    <property type="match status" value="1"/>
</dbReference>
<dbReference type="AlphaFoldDB" id="A0A1R3KEQ2"/>
<dbReference type="Gene3D" id="3.30.70.330">
    <property type="match status" value="1"/>
</dbReference>
<dbReference type="OrthoDB" id="1881450at2759"/>
<keyword evidence="1" id="KW-0694">RNA-binding</keyword>
<evidence type="ECO:0000256" key="2">
    <source>
        <dbReference type="SAM" id="MobiDB-lite"/>
    </source>
</evidence>
<dbReference type="STRING" id="93759.A0A1R3KEQ2"/>
<evidence type="ECO:0000313" key="4">
    <source>
        <dbReference type="EMBL" id="OMP05560.1"/>
    </source>
</evidence>
<dbReference type="SUPFAM" id="SSF56219">
    <property type="entry name" value="DNase I-like"/>
    <property type="match status" value="1"/>
</dbReference>
<sequence>MVRGSSSGVRRKGFAGRVDATSVVDDPRTRFGDRRHKCFDWKGRLKYVFVDNIGREVSRKQIWEFFGRFGRVVDVYFPPSQQRVNGATKYCFVRFRFEEERQSAISQGHRNFVWGFKIYVKFANSIYGSRNKVMEDNQVPGSGRLNQVFHVPDGSDVFEEKIGEEGSKEQRRPVEVKVGGACLNQKFVPFSLDVCIPKEEMKWIDRSAMGRLAGHGNLSLINEGLVCDWVQVDVRFYSSEKAILVFPDKELWDVYIHDYSEFFHLSFSEIIPLKVFCRMNDKVKVWVKLEDAPVQLWHVNFFSTLANSWVEFKIFAQLVSESSLPKYSPPLAAGTFLVSSESRDLLECEDEEGEESCSFVKDSCSPLNKDTCLERANDVGYKVDMQKVGSIKADKNINGGIDCYGGCRIHLEERCSCRERLESSGVQQIASIDDCLKVKKSVQQGIDVGPSLNGTSRPRGGGPNNDNWLNQGDLARVDSEGTISDPLGLAWQKAKSLGNGLAANSVGASGGLISMWDDNLFTLESSVIKDCFILVIGSFAESNFRCVCLNIYAPKSESNRREFFAEVIFALACLNLPILVGGDFNTIRCAEERVGLSHSAASLSDFNEVIEELELLDFPLVLESSWNDGLGLDEDLCDKLKRFKPVIKSWAFSKFGKGKQAISLLEEEIQRLEGFVQTGVEIDKYQGEIVKLKSELWQLYRIEERTWFQKSRLKWHSEGDRNTRYFHLVAKARQKYNQLLLLLVDGKRVDDPIEIKEAAADFFEKHFCQKRAVPPSDLDCSFKQISARDWMERPFSEKEVFDAIMSCDGSRAPGSDGYNMLFFQKHWASLKKDIMSVFNEFNRTGHFEKKYNVSFLTLIPKVSYPSQLHEFSVERDSLWRKVVLDKYYRDNRCLLPDRDRSHRGSAIWKGMALWLIMGTSRMNLGFGALNYAGTVLIGRESSLKL</sequence>
<dbReference type="GO" id="GO:0003723">
    <property type="term" value="F:RNA binding"/>
    <property type="evidence" value="ECO:0007669"/>
    <property type="project" value="UniProtKB-UniRule"/>
</dbReference>
<protein>
    <recommendedName>
        <fullName evidence="3">RRM domain-containing protein</fullName>
    </recommendedName>
</protein>
<dbReference type="InterPro" id="IPR000504">
    <property type="entry name" value="RRM_dom"/>
</dbReference>
<feature type="region of interest" description="Disordered" evidence="2">
    <location>
        <begin position="447"/>
        <end position="471"/>
    </location>
</feature>
<name>A0A1R3KEQ2_9ROSI</name>
<dbReference type="PROSITE" id="PS50102">
    <property type="entry name" value="RRM"/>
    <property type="match status" value="1"/>
</dbReference>
<dbReference type="SUPFAM" id="SSF54928">
    <property type="entry name" value="RNA-binding domain, RBD"/>
    <property type="match status" value="1"/>
</dbReference>
<feature type="domain" description="RRM" evidence="3">
    <location>
        <begin position="46"/>
        <end position="125"/>
    </location>
</feature>
<dbReference type="InterPro" id="IPR036691">
    <property type="entry name" value="Endo/exonu/phosph_ase_sf"/>
</dbReference>
<comment type="caution">
    <text evidence="4">The sequence shown here is derived from an EMBL/GenBank/DDBJ whole genome shotgun (WGS) entry which is preliminary data.</text>
</comment>
<keyword evidence="5" id="KW-1185">Reference proteome</keyword>
<dbReference type="Pfam" id="PF00076">
    <property type="entry name" value="RRM_1"/>
    <property type="match status" value="1"/>
</dbReference>
<evidence type="ECO:0000256" key="1">
    <source>
        <dbReference type="PROSITE-ProRule" id="PRU00176"/>
    </source>
</evidence>
<dbReference type="Gene3D" id="3.60.10.10">
    <property type="entry name" value="Endonuclease/exonuclease/phosphatase"/>
    <property type="match status" value="1"/>
</dbReference>
<dbReference type="InterPro" id="IPR012677">
    <property type="entry name" value="Nucleotide-bd_a/b_plait_sf"/>
</dbReference>
<dbReference type="InterPro" id="IPR035979">
    <property type="entry name" value="RBD_domain_sf"/>
</dbReference>
<evidence type="ECO:0000313" key="5">
    <source>
        <dbReference type="Proteomes" id="UP000187203"/>
    </source>
</evidence>
<reference evidence="5" key="1">
    <citation type="submission" date="2013-09" db="EMBL/GenBank/DDBJ databases">
        <title>Corchorus olitorius genome sequencing.</title>
        <authorList>
            <person name="Alam M."/>
            <person name="Haque M.S."/>
            <person name="Islam M.S."/>
            <person name="Emdad E.M."/>
            <person name="Islam M.M."/>
            <person name="Ahmed B."/>
            <person name="Halim A."/>
            <person name="Hossen Q.M.M."/>
            <person name="Hossain M.Z."/>
            <person name="Ahmed R."/>
            <person name="Khan M.M."/>
            <person name="Islam R."/>
            <person name="Rashid M.M."/>
            <person name="Khan S.A."/>
            <person name="Rahman M.S."/>
            <person name="Alam M."/>
            <person name="Yahiya A.S."/>
            <person name="Khan M.S."/>
            <person name="Azam M.S."/>
            <person name="Haque T."/>
            <person name="Lashkar M.Z.H."/>
            <person name="Akhand A.I."/>
            <person name="Morshed G."/>
            <person name="Roy S."/>
            <person name="Uddin K.S."/>
            <person name="Rabeya T."/>
            <person name="Hossain A.S."/>
            <person name="Chowdhury A."/>
            <person name="Snigdha A.R."/>
            <person name="Mortoza M.S."/>
            <person name="Matin S.A."/>
            <person name="Hoque S.M.E."/>
            <person name="Islam M.K."/>
            <person name="Roy D.K."/>
            <person name="Haider R."/>
            <person name="Moosa M.M."/>
            <person name="Elias S.M."/>
            <person name="Hasan A.M."/>
            <person name="Jahan S."/>
            <person name="Shafiuddin M."/>
            <person name="Mahmood N."/>
            <person name="Shommy N.S."/>
        </authorList>
    </citation>
    <scope>NUCLEOTIDE SEQUENCE [LARGE SCALE GENOMIC DNA]</scope>
    <source>
        <strain evidence="5">cv. O-4</strain>
    </source>
</reference>
<dbReference type="EMBL" id="AWUE01013942">
    <property type="protein sequence ID" value="OMP05560.1"/>
    <property type="molecule type" value="Genomic_DNA"/>
</dbReference>
<proteinExistence type="predicted"/>
<dbReference type="Proteomes" id="UP000187203">
    <property type="component" value="Unassembled WGS sequence"/>
</dbReference>
<evidence type="ECO:0000259" key="3">
    <source>
        <dbReference type="PROSITE" id="PS50102"/>
    </source>
</evidence>
<accession>A0A1R3KEQ2</accession>